<proteinExistence type="predicted"/>
<organism evidence="1 2">
    <name type="scientific">Paenibacillus larvae subsp. pulvifaciens</name>
    <dbReference type="NCBI Taxonomy" id="1477"/>
    <lineage>
        <taxon>Bacteria</taxon>
        <taxon>Bacillati</taxon>
        <taxon>Bacillota</taxon>
        <taxon>Bacilli</taxon>
        <taxon>Bacillales</taxon>
        <taxon>Paenibacillaceae</taxon>
        <taxon>Paenibacillus</taxon>
    </lineage>
</organism>
<evidence type="ECO:0000313" key="2">
    <source>
        <dbReference type="Proteomes" id="UP000192727"/>
    </source>
</evidence>
<sequence length="272" mass="31103">MLSYLKKGLGSAARQPFAVTILFLYQFGWGVFLYKCIQSVLVPLLHRYPGEDQGAAFQQLFWAEAHFQLVKTDLVLPYVWWLLGLMAIRLFITPLLNAGLYYSLVHTELNAGYRFVKGIKTLILPFLGYYLLQMLLLLTPLYFLIKKAASLFNHAGSYKSFLIDLLPWAIGYLAFGYLLQLGFMYLQFGHAHRVPFLKRFGIMLRSLLPMIITAFCILIISLAVTAAEWTASYVWAGLTALIVYQALTLIRLFTGVWAVTAQHELWKEKLLD</sequence>
<name>A0A1U9YN26_9BACL</name>
<dbReference type="EMBL" id="CP020557">
    <property type="protein sequence ID" value="ARF68231.1"/>
    <property type="molecule type" value="Genomic_DNA"/>
</dbReference>
<accession>A0A1U9YN26</accession>
<dbReference type="Proteomes" id="UP000192727">
    <property type="component" value="Chromosome"/>
</dbReference>
<dbReference type="GeneID" id="64220868"/>
<reference evidence="1 2" key="1">
    <citation type="submission" date="2017-03" db="EMBL/GenBank/DDBJ databases">
        <title>Paenibacillus larvae genome sequencing.</title>
        <authorList>
            <person name="Dingman D.W."/>
        </authorList>
    </citation>
    <scope>NUCLEOTIDE SEQUENCE [LARGE SCALE GENOMIC DNA]</scope>
    <source>
        <strain evidence="1 2">SAG 10367</strain>
    </source>
</reference>
<dbReference type="RefSeq" id="WP_023485229.1">
    <property type="nucleotide sequence ID" value="NZ_CP019794.1"/>
</dbReference>
<dbReference type="AlphaFoldDB" id="A0A1U9YN26"/>
<gene>
    <name evidence="1" type="ORF">B7C51_10960</name>
</gene>
<evidence type="ECO:0000313" key="1">
    <source>
        <dbReference type="EMBL" id="ARF68231.1"/>
    </source>
</evidence>
<protein>
    <submittedName>
        <fullName evidence="1">Uncharacterized protein</fullName>
    </submittedName>
</protein>